<dbReference type="AlphaFoldDB" id="A0ABD0QB78"/>
<evidence type="ECO:0000313" key="2">
    <source>
        <dbReference type="Proteomes" id="UP001529510"/>
    </source>
</evidence>
<dbReference type="EMBL" id="JAMKFB020000010">
    <property type="protein sequence ID" value="KAL0183350.1"/>
    <property type="molecule type" value="Genomic_DNA"/>
</dbReference>
<reference evidence="1 2" key="1">
    <citation type="submission" date="2024-05" db="EMBL/GenBank/DDBJ databases">
        <title>Genome sequencing and assembly of Indian major carp, Cirrhinus mrigala (Hamilton, 1822).</title>
        <authorList>
            <person name="Mohindra V."/>
            <person name="Chowdhury L.M."/>
            <person name="Lal K."/>
            <person name="Jena J.K."/>
        </authorList>
    </citation>
    <scope>NUCLEOTIDE SEQUENCE [LARGE SCALE GENOMIC DNA]</scope>
    <source>
        <strain evidence="1">CM1030</strain>
        <tissue evidence="1">Blood</tissue>
    </source>
</reference>
<keyword evidence="2" id="KW-1185">Reference proteome</keyword>
<proteinExistence type="predicted"/>
<accession>A0ABD0QB78</accession>
<evidence type="ECO:0000313" key="1">
    <source>
        <dbReference type="EMBL" id="KAL0183350.1"/>
    </source>
</evidence>
<gene>
    <name evidence="1" type="ORF">M9458_022725</name>
</gene>
<name>A0ABD0QB78_CIRMR</name>
<sequence length="56" mass="6492">APGFGPDVNKRVCEFLRRLADGLERDDHELRSTAMKRDFISHRLPPYLLDQAELEP</sequence>
<feature type="non-terminal residue" evidence="1">
    <location>
        <position position="1"/>
    </location>
</feature>
<comment type="caution">
    <text evidence="1">The sequence shown here is derived from an EMBL/GenBank/DDBJ whole genome shotgun (WGS) entry which is preliminary data.</text>
</comment>
<protein>
    <submittedName>
        <fullName evidence="1">Uncharacterized protein</fullName>
    </submittedName>
</protein>
<dbReference type="Proteomes" id="UP001529510">
    <property type="component" value="Unassembled WGS sequence"/>
</dbReference>
<feature type="non-terminal residue" evidence="1">
    <location>
        <position position="56"/>
    </location>
</feature>
<organism evidence="1 2">
    <name type="scientific">Cirrhinus mrigala</name>
    <name type="common">Mrigala</name>
    <dbReference type="NCBI Taxonomy" id="683832"/>
    <lineage>
        <taxon>Eukaryota</taxon>
        <taxon>Metazoa</taxon>
        <taxon>Chordata</taxon>
        <taxon>Craniata</taxon>
        <taxon>Vertebrata</taxon>
        <taxon>Euteleostomi</taxon>
        <taxon>Actinopterygii</taxon>
        <taxon>Neopterygii</taxon>
        <taxon>Teleostei</taxon>
        <taxon>Ostariophysi</taxon>
        <taxon>Cypriniformes</taxon>
        <taxon>Cyprinidae</taxon>
        <taxon>Labeoninae</taxon>
        <taxon>Labeonini</taxon>
        <taxon>Cirrhinus</taxon>
    </lineage>
</organism>